<keyword evidence="3" id="KW-1185">Reference proteome</keyword>
<name>A0ABD1GYJ3_SALDI</name>
<dbReference type="Proteomes" id="UP001567538">
    <property type="component" value="Unassembled WGS sequence"/>
</dbReference>
<dbReference type="AlphaFoldDB" id="A0ABD1GYJ3"/>
<evidence type="ECO:0000313" key="3">
    <source>
        <dbReference type="Proteomes" id="UP001567538"/>
    </source>
</evidence>
<evidence type="ECO:0000256" key="1">
    <source>
        <dbReference type="SAM" id="MobiDB-lite"/>
    </source>
</evidence>
<comment type="caution">
    <text evidence="2">The sequence shown here is derived from an EMBL/GenBank/DDBJ whole genome shotgun (WGS) entry which is preliminary data.</text>
</comment>
<protein>
    <submittedName>
        <fullName evidence="2">Uncharacterized protein</fullName>
    </submittedName>
</protein>
<accession>A0ABD1GYJ3</accession>
<evidence type="ECO:0000313" key="2">
    <source>
        <dbReference type="EMBL" id="KAL1549062.1"/>
    </source>
</evidence>
<feature type="region of interest" description="Disordered" evidence="1">
    <location>
        <begin position="1"/>
        <end position="53"/>
    </location>
</feature>
<sequence>MRSVSNRKGAKAATSGDATDRADCVVDGEAPGVRMAERSEVGRLGSSNNRDGPQNRIILSVIAEFTRLQSYTVVDNLFSFSDMGLKVIEF</sequence>
<proteinExistence type="predicted"/>
<organism evidence="2 3">
    <name type="scientific">Salvia divinorum</name>
    <name type="common">Maria pastora</name>
    <name type="synonym">Diviner's sage</name>
    <dbReference type="NCBI Taxonomy" id="28513"/>
    <lineage>
        <taxon>Eukaryota</taxon>
        <taxon>Viridiplantae</taxon>
        <taxon>Streptophyta</taxon>
        <taxon>Embryophyta</taxon>
        <taxon>Tracheophyta</taxon>
        <taxon>Spermatophyta</taxon>
        <taxon>Magnoliopsida</taxon>
        <taxon>eudicotyledons</taxon>
        <taxon>Gunneridae</taxon>
        <taxon>Pentapetalae</taxon>
        <taxon>asterids</taxon>
        <taxon>lamiids</taxon>
        <taxon>Lamiales</taxon>
        <taxon>Lamiaceae</taxon>
        <taxon>Nepetoideae</taxon>
        <taxon>Mentheae</taxon>
        <taxon>Salviinae</taxon>
        <taxon>Salvia</taxon>
        <taxon>Salvia subgen. Calosphace</taxon>
    </lineage>
</organism>
<reference evidence="2 3" key="1">
    <citation type="submission" date="2024-06" db="EMBL/GenBank/DDBJ databases">
        <title>A chromosome level genome sequence of Diviner's sage (Salvia divinorum).</title>
        <authorList>
            <person name="Ford S.A."/>
            <person name="Ro D.-K."/>
            <person name="Ness R.W."/>
            <person name="Phillips M.A."/>
        </authorList>
    </citation>
    <scope>NUCLEOTIDE SEQUENCE [LARGE SCALE GENOMIC DNA]</scope>
    <source>
        <strain evidence="2">SAF-2024a</strain>
        <tissue evidence="2">Leaf</tissue>
    </source>
</reference>
<gene>
    <name evidence="2" type="ORF">AAHA92_17210</name>
</gene>
<dbReference type="EMBL" id="JBEAFC010000007">
    <property type="protein sequence ID" value="KAL1549062.1"/>
    <property type="molecule type" value="Genomic_DNA"/>
</dbReference>